<dbReference type="RefSeq" id="WP_135429736.1">
    <property type="nucleotide sequence ID" value="NZ_RPEM01000004.1"/>
</dbReference>
<sequence>MQADNVVRLRPLERLRQDGGPIATIYRNLGAESAERVVTRALGEVALTMAGLANQVRAHDMADLSRHLRRLQLMAENLGMVSLSLVAGDARSCLASGDSTAFSAVWGRLIRIAEASLAPDKTLLDRSLL</sequence>
<organism evidence="1 2">
    <name type="scientific">Pseudotabrizicola sediminis</name>
    <dbReference type="NCBI Taxonomy" id="2486418"/>
    <lineage>
        <taxon>Bacteria</taxon>
        <taxon>Pseudomonadati</taxon>
        <taxon>Pseudomonadota</taxon>
        <taxon>Alphaproteobacteria</taxon>
        <taxon>Rhodobacterales</taxon>
        <taxon>Paracoccaceae</taxon>
        <taxon>Pseudotabrizicola</taxon>
    </lineage>
</organism>
<evidence type="ECO:0000313" key="2">
    <source>
        <dbReference type="Proteomes" id="UP000297741"/>
    </source>
</evidence>
<protein>
    <submittedName>
        <fullName evidence="1">Uncharacterized protein</fullName>
    </submittedName>
</protein>
<dbReference type="EMBL" id="RPEM01000004">
    <property type="protein sequence ID" value="TGD43751.1"/>
    <property type="molecule type" value="Genomic_DNA"/>
</dbReference>
<reference evidence="1 2" key="1">
    <citation type="submission" date="2018-11" db="EMBL/GenBank/DDBJ databases">
        <title>Tabrizicola sp. isolated from sediment of alpine lake.</title>
        <authorList>
            <person name="Liu Z."/>
        </authorList>
    </citation>
    <scope>NUCLEOTIDE SEQUENCE [LARGE SCALE GENOMIC DNA]</scope>
    <source>
        <strain evidence="1 2">DRYC-M-16</strain>
    </source>
</reference>
<evidence type="ECO:0000313" key="1">
    <source>
        <dbReference type="EMBL" id="TGD43751.1"/>
    </source>
</evidence>
<keyword evidence="2" id="KW-1185">Reference proteome</keyword>
<gene>
    <name evidence="1" type="ORF">EEB11_07100</name>
</gene>
<name>A0ABY2KNX8_9RHOB</name>
<dbReference type="Proteomes" id="UP000297741">
    <property type="component" value="Unassembled WGS sequence"/>
</dbReference>
<comment type="caution">
    <text evidence="1">The sequence shown here is derived from an EMBL/GenBank/DDBJ whole genome shotgun (WGS) entry which is preliminary data.</text>
</comment>
<proteinExistence type="predicted"/>
<accession>A0ABY2KNX8</accession>